<dbReference type="GO" id="GO:0016887">
    <property type="term" value="F:ATP hydrolysis activity"/>
    <property type="evidence" value="ECO:0007669"/>
    <property type="project" value="InterPro"/>
</dbReference>
<dbReference type="SMART" id="SM00382">
    <property type="entry name" value="AAA"/>
    <property type="match status" value="1"/>
</dbReference>
<dbReference type="InterPro" id="IPR027417">
    <property type="entry name" value="P-loop_NTPase"/>
</dbReference>
<dbReference type="Gene3D" id="3.40.50.300">
    <property type="entry name" value="P-loop containing nucleotide triphosphate hydrolases"/>
    <property type="match status" value="1"/>
</dbReference>
<reference evidence="5 6" key="1">
    <citation type="submission" date="2019-03" db="EMBL/GenBank/DDBJ databases">
        <title>Genomic Encyclopedia of Type Strains, Phase IV (KMG-IV): sequencing the most valuable type-strain genomes for metagenomic binning, comparative biology and taxonomic classification.</title>
        <authorList>
            <person name="Goeker M."/>
        </authorList>
    </citation>
    <scope>NUCLEOTIDE SEQUENCE [LARGE SCALE GENOMIC DNA]</scope>
    <source>
        <strain evidence="5 6">DSM 25894</strain>
    </source>
</reference>
<dbReference type="InterPro" id="IPR051782">
    <property type="entry name" value="ABC_Transporter_VariousFunc"/>
</dbReference>
<evidence type="ECO:0000313" key="6">
    <source>
        <dbReference type="Proteomes" id="UP000294650"/>
    </source>
</evidence>
<organism evidence="5 6">
    <name type="scientific">Melghiribacillus thermohalophilus</name>
    <dbReference type="NCBI Taxonomy" id="1324956"/>
    <lineage>
        <taxon>Bacteria</taxon>
        <taxon>Bacillati</taxon>
        <taxon>Bacillota</taxon>
        <taxon>Bacilli</taxon>
        <taxon>Bacillales</taxon>
        <taxon>Bacillaceae</taxon>
        <taxon>Melghiribacillus</taxon>
    </lineage>
</organism>
<keyword evidence="1" id="KW-0813">Transport</keyword>
<comment type="caution">
    <text evidence="5">The sequence shown here is derived from an EMBL/GenBank/DDBJ whole genome shotgun (WGS) entry which is preliminary data.</text>
</comment>
<dbReference type="InterPro" id="IPR003439">
    <property type="entry name" value="ABC_transporter-like_ATP-bd"/>
</dbReference>
<feature type="domain" description="ABC transporter" evidence="4">
    <location>
        <begin position="6"/>
        <end position="232"/>
    </location>
</feature>
<dbReference type="Pfam" id="PF00005">
    <property type="entry name" value="ABC_tran"/>
    <property type="match status" value="1"/>
</dbReference>
<sequence length="239" mass="27014">MSDLALKVKGLEKKYHEQTVVFPIDLELQTGQVLALCGGNGAGKSTILKMIAGIVEPTQGSILVDHLSWDKNRKEYAKKIGYMPDHFSLDISLTVRELLHYYARLKKVPGQEVDKVLEKVGLVSAQNKSLESLSKGMRQRFVFAQAMLGSPKLLILDEPTNGLDPYWMKSFVDMIRDLKKENQAIIFSTHHLDIAEETADLVVFLHEGKVMESGSLAELKQQYNNLSLQQMFTRLFFQT</sequence>
<dbReference type="EMBL" id="SMAN01000002">
    <property type="protein sequence ID" value="TCT26334.1"/>
    <property type="molecule type" value="Genomic_DNA"/>
</dbReference>
<evidence type="ECO:0000313" key="5">
    <source>
        <dbReference type="EMBL" id="TCT26334.1"/>
    </source>
</evidence>
<dbReference type="AlphaFoldDB" id="A0A4R3NA52"/>
<dbReference type="PANTHER" id="PTHR42939">
    <property type="entry name" value="ABC TRANSPORTER ATP-BINDING PROTEIN ALBC-RELATED"/>
    <property type="match status" value="1"/>
</dbReference>
<dbReference type="PROSITE" id="PS50893">
    <property type="entry name" value="ABC_TRANSPORTER_2"/>
    <property type="match status" value="1"/>
</dbReference>
<dbReference type="GO" id="GO:0005524">
    <property type="term" value="F:ATP binding"/>
    <property type="evidence" value="ECO:0007669"/>
    <property type="project" value="UniProtKB-KW"/>
</dbReference>
<dbReference type="PANTHER" id="PTHR42939:SF1">
    <property type="entry name" value="ABC TRANSPORTER ATP-BINDING PROTEIN ALBC-RELATED"/>
    <property type="match status" value="1"/>
</dbReference>
<dbReference type="InterPro" id="IPR003593">
    <property type="entry name" value="AAA+_ATPase"/>
</dbReference>
<name>A0A4R3NA52_9BACI</name>
<keyword evidence="6" id="KW-1185">Reference proteome</keyword>
<dbReference type="CDD" id="cd03230">
    <property type="entry name" value="ABC_DR_subfamily_A"/>
    <property type="match status" value="1"/>
</dbReference>
<dbReference type="InterPro" id="IPR017871">
    <property type="entry name" value="ABC_transporter-like_CS"/>
</dbReference>
<evidence type="ECO:0000259" key="4">
    <source>
        <dbReference type="PROSITE" id="PS50893"/>
    </source>
</evidence>
<protein>
    <submittedName>
        <fullName evidence="5">ABC-type multidrug transport system ATPase subunit</fullName>
    </submittedName>
</protein>
<dbReference type="OrthoDB" id="2353216at2"/>
<keyword evidence="3" id="KW-0067">ATP-binding</keyword>
<gene>
    <name evidence="5" type="ORF">EDD68_10235</name>
</gene>
<dbReference type="Proteomes" id="UP000294650">
    <property type="component" value="Unassembled WGS sequence"/>
</dbReference>
<evidence type="ECO:0000256" key="3">
    <source>
        <dbReference type="ARBA" id="ARBA00022840"/>
    </source>
</evidence>
<dbReference type="SUPFAM" id="SSF52540">
    <property type="entry name" value="P-loop containing nucleoside triphosphate hydrolases"/>
    <property type="match status" value="1"/>
</dbReference>
<evidence type="ECO:0000256" key="2">
    <source>
        <dbReference type="ARBA" id="ARBA00022741"/>
    </source>
</evidence>
<keyword evidence="2" id="KW-0547">Nucleotide-binding</keyword>
<proteinExistence type="predicted"/>
<evidence type="ECO:0000256" key="1">
    <source>
        <dbReference type="ARBA" id="ARBA00022448"/>
    </source>
</evidence>
<dbReference type="PROSITE" id="PS00211">
    <property type="entry name" value="ABC_TRANSPORTER_1"/>
    <property type="match status" value="1"/>
</dbReference>
<accession>A0A4R3NA52</accession>